<dbReference type="SUPFAM" id="SSF48403">
    <property type="entry name" value="Ankyrin repeat"/>
    <property type="match status" value="2"/>
</dbReference>
<proteinExistence type="predicted"/>
<dbReference type="PROSITE" id="PS50088">
    <property type="entry name" value="ANK_REPEAT"/>
    <property type="match status" value="1"/>
</dbReference>
<keyword evidence="2 3" id="KW-0040">ANK repeat</keyword>
<evidence type="ECO:0000259" key="4">
    <source>
        <dbReference type="PROSITE" id="PS50225"/>
    </source>
</evidence>
<dbReference type="InterPro" id="IPR036036">
    <property type="entry name" value="SOCS_box-like_dom_sf"/>
</dbReference>
<evidence type="ECO:0000256" key="2">
    <source>
        <dbReference type="ARBA" id="ARBA00023043"/>
    </source>
</evidence>
<reference evidence="5 6" key="1">
    <citation type="submission" date="2020-04" db="EMBL/GenBank/DDBJ databases">
        <authorList>
            <person name="Alioto T."/>
            <person name="Alioto T."/>
            <person name="Gomez Garrido J."/>
        </authorList>
    </citation>
    <scope>NUCLEOTIDE SEQUENCE [LARGE SCALE GENOMIC DNA]</scope>
</reference>
<feature type="repeat" description="ANK" evidence="3">
    <location>
        <begin position="107"/>
        <end position="135"/>
    </location>
</feature>
<dbReference type="SMART" id="SM00248">
    <property type="entry name" value="ANK"/>
    <property type="match status" value="9"/>
</dbReference>
<dbReference type="Pfam" id="PF12796">
    <property type="entry name" value="Ank_2"/>
    <property type="match status" value="2"/>
</dbReference>
<keyword evidence="1" id="KW-0677">Repeat</keyword>
<dbReference type="InterPro" id="IPR001496">
    <property type="entry name" value="SOCS_box"/>
</dbReference>
<comment type="caution">
    <text evidence="5">The sequence shown here is derived from an EMBL/GenBank/DDBJ whole genome shotgun (WGS) entry which is preliminary data.</text>
</comment>
<dbReference type="PANTHER" id="PTHR24198:SF165">
    <property type="entry name" value="ANKYRIN REPEAT-CONTAINING PROTEIN-RELATED"/>
    <property type="match status" value="1"/>
</dbReference>
<dbReference type="PROSITE" id="PS50225">
    <property type="entry name" value="SOCS"/>
    <property type="match status" value="1"/>
</dbReference>
<keyword evidence="6" id="KW-1185">Reference proteome</keyword>
<dbReference type="InterPro" id="IPR036770">
    <property type="entry name" value="Ankyrin_rpt-contain_sf"/>
</dbReference>
<gene>
    <name evidence="5" type="ORF">CLODIP_2_CD01085</name>
</gene>
<protein>
    <recommendedName>
        <fullName evidence="4">SOCS box domain-containing protein</fullName>
    </recommendedName>
</protein>
<dbReference type="Gene3D" id="1.25.40.20">
    <property type="entry name" value="Ankyrin repeat-containing domain"/>
    <property type="match status" value="3"/>
</dbReference>
<dbReference type="PANTHER" id="PTHR24198">
    <property type="entry name" value="ANKYRIN REPEAT AND PROTEIN KINASE DOMAIN-CONTAINING PROTEIN"/>
    <property type="match status" value="1"/>
</dbReference>
<dbReference type="EMBL" id="CADEPI010000367">
    <property type="protein sequence ID" value="CAB3384700.1"/>
    <property type="molecule type" value="Genomic_DNA"/>
</dbReference>
<accession>A0A8S1E3D7</accession>
<evidence type="ECO:0000256" key="3">
    <source>
        <dbReference type="PROSITE-ProRule" id="PRU00023"/>
    </source>
</evidence>
<evidence type="ECO:0000313" key="6">
    <source>
        <dbReference type="Proteomes" id="UP000494165"/>
    </source>
</evidence>
<dbReference type="PROSITE" id="PS50297">
    <property type="entry name" value="ANK_REP_REGION"/>
    <property type="match status" value="1"/>
</dbReference>
<sequence length="691" mass="77867">MGGALSHFFQSGSALLSTGNHRGVSESTRKHIRTVFDALSANPKVTVQRLDGILSQIQKHENILMVHNEEGYNLLQKCVGINNIEMVKWICSRNIDVNRGGGVCSLPLHIACLRGHEECVELLLKHGARPEVEARMCWPGPHHLNCEQRGKHCVRDDQQGDRSHDKLQSAIYYAIDGDQVDILELLIQQGENHWLLPWQQKRPLLHIACEKGAWNCVRYLVAERSDEINQCYDEYYPIHQAVQHDVHFVELLVAHGAETTVQTPTQQMTALHVLILMGKRSAADTLVAIQLLLEHGAREVINAPDSLGNTPLHALIVRYALEEMFCGIDRQPQWNKWDIMHLIRYLLQHGARRSINQPGNSALACVIRHVKDWDVRYELLDMLLQAGGDPCITGRDGSVPLMVCLVPLINKEHLRSFSHHMKVCYLNCVRLLLMNGANPNCTSRSNLTPMHVLVFTAGESMMINREGEMKALHFDFVRRLLTLLLQHGMEPNVRVGQRPQYVLQTLVEMAGTARSPTDLDYIYDLTLTLVQYGGNPNIDLSAAAGNGGQNGSGSSQEPQICHSQASLFLKRASSRVLHHYVLALCRRDELLLDPAQRYARILKLFYLSMDHVPLFTCLRALMSQALYSQAGLMPVRSGLCTLIKELYSSPRSLKQMCRVVIYNAMAQQPGMHANKLPLPVPLKEYIVNFEP</sequence>
<dbReference type="Gene3D" id="1.10.750.20">
    <property type="entry name" value="SOCS box"/>
    <property type="match status" value="1"/>
</dbReference>
<dbReference type="OrthoDB" id="3246549at2759"/>
<feature type="domain" description="SOCS box" evidence="4">
    <location>
        <begin position="648"/>
        <end position="691"/>
    </location>
</feature>
<evidence type="ECO:0000256" key="1">
    <source>
        <dbReference type="ARBA" id="ARBA00022737"/>
    </source>
</evidence>
<dbReference type="InterPro" id="IPR002110">
    <property type="entry name" value="Ankyrin_rpt"/>
</dbReference>
<dbReference type="Pfam" id="PF07525">
    <property type="entry name" value="SOCS_box"/>
    <property type="match status" value="1"/>
</dbReference>
<dbReference type="SMART" id="SM00969">
    <property type="entry name" value="SOCS_box"/>
    <property type="match status" value="1"/>
</dbReference>
<evidence type="ECO:0000313" key="5">
    <source>
        <dbReference type="EMBL" id="CAB3384700.1"/>
    </source>
</evidence>
<dbReference type="CDD" id="cd03716">
    <property type="entry name" value="SOCS_ASB_like"/>
    <property type="match status" value="1"/>
</dbReference>
<organism evidence="5 6">
    <name type="scientific">Cloeon dipterum</name>
    <dbReference type="NCBI Taxonomy" id="197152"/>
    <lineage>
        <taxon>Eukaryota</taxon>
        <taxon>Metazoa</taxon>
        <taxon>Ecdysozoa</taxon>
        <taxon>Arthropoda</taxon>
        <taxon>Hexapoda</taxon>
        <taxon>Insecta</taxon>
        <taxon>Pterygota</taxon>
        <taxon>Palaeoptera</taxon>
        <taxon>Ephemeroptera</taxon>
        <taxon>Pisciforma</taxon>
        <taxon>Baetidae</taxon>
        <taxon>Cloeon</taxon>
    </lineage>
</organism>
<dbReference type="GO" id="GO:0035556">
    <property type="term" value="P:intracellular signal transduction"/>
    <property type="evidence" value="ECO:0007669"/>
    <property type="project" value="InterPro"/>
</dbReference>
<name>A0A8S1E3D7_9INSE</name>
<dbReference type="AlphaFoldDB" id="A0A8S1E3D7"/>
<dbReference type="SUPFAM" id="SSF158235">
    <property type="entry name" value="SOCS box-like"/>
    <property type="match status" value="1"/>
</dbReference>
<dbReference type="Proteomes" id="UP000494165">
    <property type="component" value="Unassembled WGS sequence"/>
</dbReference>